<gene>
    <name evidence="12" type="ORF">ACFYG5_14270</name>
</gene>
<dbReference type="InterPro" id="IPR058626">
    <property type="entry name" value="MdtA-like_b-barrel"/>
</dbReference>
<dbReference type="Gene3D" id="2.40.30.170">
    <property type="match status" value="1"/>
</dbReference>
<dbReference type="InterPro" id="IPR058624">
    <property type="entry name" value="MdtA-like_HH"/>
</dbReference>
<dbReference type="SUPFAM" id="SSF111369">
    <property type="entry name" value="HlyD-like secretion proteins"/>
    <property type="match status" value="1"/>
</dbReference>
<comment type="subcellular location">
    <subcellularLocation>
        <location evidence="1">Cell membrane</location>
    </subcellularLocation>
</comment>
<dbReference type="Gene3D" id="1.10.287.470">
    <property type="entry name" value="Helix hairpin bin"/>
    <property type="match status" value="1"/>
</dbReference>
<reference evidence="12" key="1">
    <citation type="submission" date="2024-10" db="EMBL/GenBank/DDBJ databases">
        <authorList>
            <person name="Lesea H.P."/>
            <person name="Kuehl J.V."/>
            <person name="Chandonia J.-M."/>
        </authorList>
    </citation>
    <scope>NUCLEOTIDE SEQUENCE</scope>
    <source>
        <strain evidence="12">FW102-FHT14D07</strain>
    </source>
</reference>
<keyword evidence="3" id="KW-0813">Transport</keyword>
<feature type="signal peptide" evidence="7">
    <location>
        <begin position="1"/>
        <end position="25"/>
    </location>
</feature>
<evidence type="ECO:0000256" key="5">
    <source>
        <dbReference type="ARBA" id="ARBA00022519"/>
    </source>
</evidence>
<dbReference type="Gene3D" id="2.40.50.100">
    <property type="match status" value="1"/>
</dbReference>
<evidence type="ECO:0000256" key="3">
    <source>
        <dbReference type="ARBA" id="ARBA00022448"/>
    </source>
</evidence>
<keyword evidence="6" id="KW-0472">Membrane</keyword>
<evidence type="ECO:0000256" key="1">
    <source>
        <dbReference type="ARBA" id="ARBA00004236"/>
    </source>
</evidence>
<dbReference type="PANTHER" id="PTHR30469:SF36">
    <property type="entry name" value="BLL3903 PROTEIN"/>
    <property type="match status" value="1"/>
</dbReference>
<dbReference type="GO" id="GO:1990281">
    <property type="term" value="C:efflux pump complex"/>
    <property type="evidence" value="ECO:0007669"/>
    <property type="project" value="TreeGrafter"/>
</dbReference>
<dbReference type="Gene3D" id="2.40.420.20">
    <property type="match status" value="1"/>
</dbReference>
<proteinExistence type="inferred from homology"/>
<dbReference type="Pfam" id="PF25917">
    <property type="entry name" value="BSH_RND"/>
    <property type="match status" value="1"/>
</dbReference>
<dbReference type="Pfam" id="PF25876">
    <property type="entry name" value="HH_MFP_RND"/>
    <property type="match status" value="1"/>
</dbReference>
<feature type="domain" description="Multidrug resistance protein MdtA-like barrel-sandwich hybrid" evidence="9">
    <location>
        <begin position="72"/>
        <end position="212"/>
    </location>
</feature>
<dbReference type="PANTHER" id="PTHR30469">
    <property type="entry name" value="MULTIDRUG RESISTANCE PROTEIN MDTA"/>
    <property type="match status" value="1"/>
</dbReference>
<dbReference type="InterPro" id="IPR058625">
    <property type="entry name" value="MdtA-like_BSH"/>
</dbReference>
<evidence type="ECO:0000313" key="12">
    <source>
        <dbReference type="EMBL" id="XIA17715.1"/>
    </source>
</evidence>
<dbReference type="GO" id="GO:0015562">
    <property type="term" value="F:efflux transmembrane transporter activity"/>
    <property type="evidence" value="ECO:0007669"/>
    <property type="project" value="TreeGrafter"/>
</dbReference>
<dbReference type="InterPro" id="IPR058627">
    <property type="entry name" value="MdtA-like_C"/>
</dbReference>
<evidence type="ECO:0000259" key="8">
    <source>
        <dbReference type="Pfam" id="PF25876"/>
    </source>
</evidence>
<keyword evidence="7" id="KW-0732">Signal</keyword>
<evidence type="ECO:0000259" key="9">
    <source>
        <dbReference type="Pfam" id="PF25917"/>
    </source>
</evidence>
<sequence length="376" mass="39168">MPQNKSGKLLLMAAALLLAGFGAQQFWRGRDGAASAQATPPAQAVPVRVATAQRGDIDLSLKVIGSAQAWSTVTVQSRVSGQLQALSFKPGGHVAKGDTIIRLDPSLLQSQLDEAKGNLARDQAQYANAQALLKRYGPLLKDGYVAKSAYDEAKANAGLYAAAMKADQAAVELARTQLGYATIRAPFDGIAGAPLVYPGAQVSANSTDLVVLNQVQPIHIRFAVPEAELAGLKAAHARGAVPVIVRLPGKAASMQATLDFIDNAVDASTGTIQLKARYANEDDELTPGQFVEITLPTTRLTHVVTVPAVALQNSPRGSFVFVVDAGGVVHQRMVTIGSGAADRVVVSKGLDGGERVVTDGQLLLVDGARVRVLSGG</sequence>
<name>A0AB74UTQ5_9GAMM</name>
<keyword evidence="4" id="KW-1003">Cell membrane</keyword>
<organism evidence="12">
    <name type="scientific">Rhodanobacter sp. FW102-FHT14D07</name>
    <dbReference type="NCBI Taxonomy" id="3351462"/>
    <lineage>
        <taxon>Bacteria</taxon>
        <taxon>Pseudomonadati</taxon>
        <taxon>Pseudomonadota</taxon>
        <taxon>Gammaproteobacteria</taxon>
        <taxon>Lysobacterales</taxon>
        <taxon>Rhodanobacteraceae</taxon>
        <taxon>Rhodanobacter</taxon>
    </lineage>
</organism>
<feature type="chain" id="PRO_5044505071" evidence="7">
    <location>
        <begin position="26"/>
        <end position="376"/>
    </location>
</feature>
<dbReference type="NCBIfam" id="TIGR01730">
    <property type="entry name" value="RND_mfp"/>
    <property type="match status" value="1"/>
</dbReference>
<comment type="similarity">
    <text evidence="2">Belongs to the membrane fusion protein (MFP) (TC 8.A.1) family.</text>
</comment>
<dbReference type="RefSeq" id="WP_395116009.1">
    <property type="nucleotide sequence ID" value="NZ_CP170721.1"/>
</dbReference>
<evidence type="ECO:0000256" key="4">
    <source>
        <dbReference type="ARBA" id="ARBA00022475"/>
    </source>
</evidence>
<dbReference type="AlphaFoldDB" id="A0AB74UTQ5"/>
<evidence type="ECO:0000256" key="7">
    <source>
        <dbReference type="SAM" id="SignalP"/>
    </source>
</evidence>
<dbReference type="InterPro" id="IPR006143">
    <property type="entry name" value="RND_pump_MFP"/>
</dbReference>
<evidence type="ECO:0000259" key="11">
    <source>
        <dbReference type="Pfam" id="PF25967"/>
    </source>
</evidence>
<dbReference type="Pfam" id="PF25967">
    <property type="entry name" value="RND-MFP_C"/>
    <property type="match status" value="1"/>
</dbReference>
<feature type="domain" description="Multidrug resistance protein MdtA-like beta-barrel" evidence="10">
    <location>
        <begin position="217"/>
        <end position="295"/>
    </location>
</feature>
<feature type="domain" description="Multidrug resistance protein MdtA-like alpha-helical hairpin" evidence="8">
    <location>
        <begin position="111"/>
        <end position="181"/>
    </location>
</feature>
<accession>A0AB74UTQ5</accession>
<keyword evidence="5" id="KW-0997">Cell inner membrane</keyword>
<feature type="domain" description="Multidrug resistance protein MdtA-like C-terminal permuted SH3" evidence="11">
    <location>
        <begin position="303"/>
        <end position="360"/>
    </location>
</feature>
<dbReference type="Pfam" id="PF25944">
    <property type="entry name" value="Beta-barrel_RND"/>
    <property type="match status" value="1"/>
</dbReference>
<dbReference type="EMBL" id="CP170721">
    <property type="protein sequence ID" value="XIA17715.1"/>
    <property type="molecule type" value="Genomic_DNA"/>
</dbReference>
<evidence type="ECO:0000256" key="2">
    <source>
        <dbReference type="ARBA" id="ARBA00009477"/>
    </source>
</evidence>
<evidence type="ECO:0000256" key="6">
    <source>
        <dbReference type="ARBA" id="ARBA00023136"/>
    </source>
</evidence>
<protein>
    <submittedName>
        <fullName evidence="12">Efflux RND transporter periplasmic adaptor subunit</fullName>
    </submittedName>
</protein>
<evidence type="ECO:0000259" key="10">
    <source>
        <dbReference type="Pfam" id="PF25944"/>
    </source>
</evidence>